<dbReference type="Pfam" id="PF00293">
    <property type="entry name" value="NUDIX"/>
    <property type="match status" value="1"/>
</dbReference>
<evidence type="ECO:0000256" key="2">
    <source>
        <dbReference type="ARBA" id="ARBA00005582"/>
    </source>
</evidence>
<feature type="binding site" evidence="6">
    <location>
        <position position="88"/>
    </location>
    <ligand>
        <name>Mg(2+)</name>
        <dbReference type="ChEBI" id="CHEBI:18420"/>
    </ligand>
</feature>
<gene>
    <name evidence="8" type="ORF">DN730_09390</name>
</gene>
<protein>
    <submittedName>
        <fullName evidence="8">NUDIX hydrolase</fullName>
    </submittedName>
</protein>
<dbReference type="InterPro" id="IPR000086">
    <property type="entry name" value="NUDIX_hydrolase_dom"/>
</dbReference>
<keyword evidence="9" id="KW-1185">Reference proteome</keyword>
<dbReference type="CDD" id="cd04697">
    <property type="entry name" value="NUDIX_Hydrolase"/>
    <property type="match status" value="1"/>
</dbReference>
<comment type="cofactor">
    <cofactor evidence="1">
        <name>Mg(2+)</name>
        <dbReference type="ChEBI" id="CHEBI:18420"/>
    </cofactor>
</comment>
<organism evidence="8 9">
    <name type="scientific">Marinomonas piezotolerans</name>
    <dbReference type="NCBI Taxonomy" id="2213058"/>
    <lineage>
        <taxon>Bacteria</taxon>
        <taxon>Pseudomonadati</taxon>
        <taxon>Pseudomonadota</taxon>
        <taxon>Gammaproteobacteria</taxon>
        <taxon>Oceanospirillales</taxon>
        <taxon>Oceanospirillaceae</taxon>
        <taxon>Marinomonas</taxon>
    </lineage>
</organism>
<evidence type="ECO:0000256" key="1">
    <source>
        <dbReference type="ARBA" id="ARBA00001946"/>
    </source>
</evidence>
<evidence type="ECO:0000256" key="3">
    <source>
        <dbReference type="ARBA" id="ARBA00022723"/>
    </source>
</evidence>
<evidence type="ECO:0000256" key="5">
    <source>
        <dbReference type="ARBA" id="ARBA00022842"/>
    </source>
</evidence>
<name>A0A370U9Y7_9GAMM</name>
<dbReference type="PROSITE" id="PS51462">
    <property type="entry name" value="NUDIX"/>
    <property type="match status" value="1"/>
</dbReference>
<dbReference type="AlphaFoldDB" id="A0A370U9Y7"/>
<feature type="binding site" evidence="6">
    <location>
        <position position="84"/>
    </location>
    <ligand>
        <name>Mg(2+)</name>
        <dbReference type="ChEBI" id="CHEBI:18420"/>
    </ligand>
</feature>
<dbReference type="PANTHER" id="PTHR10885">
    <property type="entry name" value="ISOPENTENYL-DIPHOSPHATE DELTA-ISOMERASE"/>
    <property type="match status" value="1"/>
</dbReference>
<dbReference type="EMBL" id="QKRA01000003">
    <property type="protein sequence ID" value="RDL44592.1"/>
    <property type="molecule type" value="Genomic_DNA"/>
</dbReference>
<evidence type="ECO:0000313" key="8">
    <source>
        <dbReference type="EMBL" id="RDL44592.1"/>
    </source>
</evidence>
<keyword evidence="5 6" id="KW-0460">Magnesium</keyword>
<evidence type="ECO:0000259" key="7">
    <source>
        <dbReference type="PROSITE" id="PS51462"/>
    </source>
</evidence>
<dbReference type="InterPro" id="IPR020084">
    <property type="entry name" value="NUDIX_hydrolase_CS"/>
</dbReference>
<dbReference type="OrthoDB" id="517136at2"/>
<dbReference type="GO" id="GO:0046872">
    <property type="term" value="F:metal ion binding"/>
    <property type="evidence" value="ECO:0007669"/>
    <property type="project" value="UniProtKB-KW"/>
</dbReference>
<dbReference type="Gene3D" id="3.90.79.10">
    <property type="entry name" value="Nucleoside Triphosphate Pyrophosphohydrolase"/>
    <property type="match status" value="1"/>
</dbReference>
<reference evidence="8 9" key="1">
    <citation type="submission" date="2018-06" db="EMBL/GenBank/DDBJ databases">
        <title>Marinomonas sp. YLB-05 draft genome sequence.</title>
        <authorList>
            <person name="Yu L."/>
            <person name="Tang X."/>
        </authorList>
    </citation>
    <scope>NUCLEOTIDE SEQUENCE [LARGE SCALE GENOMIC DNA]</scope>
    <source>
        <strain evidence="8 9">YLB-05</strain>
    </source>
</reference>
<dbReference type="SUPFAM" id="SSF55811">
    <property type="entry name" value="Nudix"/>
    <property type="match status" value="1"/>
</dbReference>
<dbReference type="InterPro" id="IPR015797">
    <property type="entry name" value="NUDIX_hydrolase-like_dom_sf"/>
</dbReference>
<evidence type="ECO:0000313" key="9">
    <source>
        <dbReference type="Proteomes" id="UP000254326"/>
    </source>
</evidence>
<dbReference type="Proteomes" id="UP000254326">
    <property type="component" value="Unassembled WGS sequence"/>
</dbReference>
<dbReference type="PIRSF" id="PIRSF017340">
    <property type="entry name" value="Nudix_hydro"/>
    <property type="match status" value="1"/>
</dbReference>
<dbReference type="PROSITE" id="PS00893">
    <property type="entry name" value="NUDIX_BOX"/>
    <property type="match status" value="1"/>
</dbReference>
<evidence type="ECO:0000256" key="6">
    <source>
        <dbReference type="PIRSR" id="PIRSR017340-1"/>
    </source>
</evidence>
<comment type="similarity">
    <text evidence="2">Belongs to the Nudix hydrolase family.</text>
</comment>
<dbReference type="RefSeq" id="WP_115467855.1">
    <property type="nucleotide sequence ID" value="NZ_QKRA01000003.1"/>
</dbReference>
<feature type="domain" description="Nudix hydrolase" evidence="7">
    <location>
        <begin position="31"/>
        <end position="165"/>
    </location>
</feature>
<comment type="caution">
    <text evidence="8">The sequence shown here is derived from an EMBL/GenBank/DDBJ whole genome shotgun (WGS) entry which is preliminary data.</text>
</comment>
<sequence length="178" mass="20088">MSDTDEIITLVDRENRIVGDVSRRLMNFGRDIHRVTFILVFTGKDQLLLQKRTETKAFCPGYYGVTTGGVVATGESYLECAERELEEEIGVSLPLTSHGMFFTEGEGFRIWGKVFSCHYNPATHGPLSLQAKEVAEVLNMSISDILNNTYNLPFTPDSYDALLHYVRNELKMSENDPI</sequence>
<dbReference type="PANTHER" id="PTHR10885:SF0">
    <property type="entry name" value="ISOPENTENYL-DIPHOSPHATE DELTA-ISOMERASE"/>
    <property type="match status" value="1"/>
</dbReference>
<keyword evidence="4 8" id="KW-0378">Hydrolase</keyword>
<proteinExistence type="inferred from homology"/>
<evidence type="ECO:0000256" key="4">
    <source>
        <dbReference type="ARBA" id="ARBA00022801"/>
    </source>
</evidence>
<dbReference type="InterPro" id="IPR024195">
    <property type="entry name" value="NUDIX_hydrolase_YfcD_pred"/>
</dbReference>
<dbReference type="GO" id="GO:0016817">
    <property type="term" value="F:hydrolase activity, acting on acid anhydrides"/>
    <property type="evidence" value="ECO:0007669"/>
    <property type="project" value="InterPro"/>
</dbReference>
<keyword evidence="3 6" id="KW-0479">Metal-binding</keyword>
<accession>A0A370U9Y7</accession>